<protein>
    <recommendedName>
        <fullName evidence="5">Heme exporter protein D</fullName>
    </recommendedName>
</protein>
<reference evidence="3 4" key="1">
    <citation type="submission" date="2024-06" db="EMBL/GenBank/DDBJ databases">
        <authorList>
            <person name="Li Z."/>
            <person name="Jiang Y."/>
        </authorList>
    </citation>
    <scope>NUCLEOTIDE SEQUENCE [LARGE SCALE GENOMIC DNA]</scope>
    <source>
        <strain evidence="3 4">HSW-8</strain>
    </source>
</reference>
<keyword evidence="2" id="KW-0812">Transmembrane</keyword>
<name>A0ABV2A5F6_9GAMM</name>
<dbReference type="Proteomes" id="UP001465331">
    <property type="component" value="Unassembled WGS sequence"/>
</dbReference>
<feature type="region of interest" description="Disordered" evidence="1">
    <location>
        <begin position="41"/>
        <end position="66"/>
    </location>
</feature>
<evidence type="ECO:0008006" key="5">
    <source>
        <dbReference type="Google" id="ProtNLM"/>
    </source>
</evidence>
<dbReference type="RefSeq" id="WP_352886353.1">
    <property type="nucleotide sequence ID" value="NZ_JBEPIJ010000001.1"/>
</dbReference>
<organism evidence="3 4">
    <name type="scientific">Sinimarinibacterium thermocellulolyticum</name>
    <dbReference type="NCBI Taxonomy" id="3170016"/>
    <lineage>
        <taxon>Bacteria</taxon>
        <taxon>Pseudomonadati</taxon>
        <taxon>Pseudomonadota</taxon>
        <taxon>Gammaproteobacteria</taxon>
        <taxon>Nevskiales</taxon>
        <taxon>Nevskiaceae</taxon>
        <taxon>Sinimarinibacterium</taxon>
    </lineage>
</organism>
<proteinExistence type="predicted"/>
<evidence type="ECO:0000256" key="2">
    <source>
        <dbReference type="SAM" id="Phobius"/>
    </source>
</evidence>
<keyword evidence="4" id="KW-1185">Reference proteome</keyword>
<keyword evidence="2" id="KW-0472">Membrane</keyword>
<sequence length="66" mass="7162">MSVLPFVSFIAVTTAVLAFALLGLMVHDELKFQRRMRAANDARIPPTRAAQDTRTPAMPAPLPKAA</sequence>
<evidence type="ECO:0000313" key="4">
    <source>
        <dbReference type="Proteomes" id="UP001465331"/>
    </source>
</evidence>
<evidence type="ECO:0000256" key="1">
    <source>
        <dbReference type="SAM" id="MobiDB-lite"/>
    </source>
</evidence>
<dbReference type="EMBL" id="JBEPIJ010000001">
    <property type="protein sequence ID" value="MES0872462.1"/>
    <property type="molecule type" value="Genomic_DNA"/>
</dbReference>
<gene>
    <name evidence="3" type="ORF">ABSH63_00320</name>
</gene>
<keyword evidence="2" id="KW-1133">Transmembrane helix</keyword>
<evidence type="ECO:0000313" key="3">
    <source>
        <dbReference type="EMBL" id="MES0872462.1"/>
    </source>
</evidence>
<comment type="caution">
    <text evidence="3">The sequence shown here is derived from an EMBL/GenBank/DDBJ whole genome shotgun (WGS) entry which is preliminary data.</text>
</comment>
<accession>A0ABV2A5F6</accession>
<feature type="transmembrane region" description="Helical" evidence="2">
    <location>
        <begin position="6"/>
        <end position="27"/>
    </location>
</feature>